<dbReference type="Gene3D" id="3.30.230.80">
    <property type="match status" value="1"/>
</dbReference>
<feature type="binding site" evidence="5">
    <location>
        <position position="116"/>
    </location>
    <ligand>
        <name>ATP</name>
        <dbReference type="ChEBI" id="CHEBI:30616"/>
    </ligand>
</feature>
<dbReference type="Pfam" id="PF13589">
    <property type="entry name" value="HATPase_c_3"/>
    <property type="match status" value="1"/>
</dbReference>
<dbReference type="InterPro" id="IPR001404">
    <property type="entry name" value="Hsp90_fam"/>
</dbReference>
<evidence type="ECO:0000256" key="4">
    <source>
        <dbReference type="ARBA" id="ARBA00023186"/>
    </source>
</evidence>
<feature type="region of interest" description="Disordered" evidence="6">
    <location>
        <begin position="161"/>
        <end position="218"/>
    </location>
</feature>
<protein>
    <recommendedName>
        <fullName evidence="8">Histidine kinase/HSP90-like ATPase domain-containing protein</fullName>
    </recommendedName>
</protein>
<dbReference type="GO" id="GO:0140662">
    <property type="term" value="F:ATP-dependent protein folding chaperone"/>
    <property type="evidence" value="ECO:0007669"/>
    <property type="project" value="InterPro"/>
</dbReference>
<dbReference type="AlphaFoldDB" id="A0A7S1USP8"/>
<evidence type="ECO:0000313" key="7">
    <source>
        <dbReference type="EMBL" id="CAD9277066.1"/>
    </source>
</evidence>
<dbReference type="Gene3D" id="1.20.120.790">
    <property type="entry name" value="Heat shock protein 90, C-terminal domain"/>
    <property type="match status" value="1"/>
</dbReference>
<accession>A0A7S1USP8</accession>
<dbReference type="PRINTS" id="PR00775">
    <property type="entry name" value="HEATSHOCK90"/>
</dbReference>
<dbReference type="Gene3D" id="3.40.50.11260">
    <property type="match status" value="1"/>
</dbReference>
<feature type="binding site" evidence="5">
    <location>
        <position position="31"/>
    </location>
    <ligand>
        <name>ATP</name>
        <dbReference type="ChEBI" id="CHEBI:30616"/>
    </ligand>
</feature>
<dbReference type="Gene3D" id="3.30.565.10">
    <property type="entry name" value="Histidine kinase-like ATPase, C-terminal domain"/>
    <property type="match status" value="1"/>
</dbReference>
<evidence type="ECO:0000256" key="1">
    <source>
        <dbReference type="ARBA" id="ARBA00008239"/>
    </source>
</evidence>
<dbReference type="InterPro" id="IPR037196">
    <property type="entry name" value="HSP90_C"/>
</dbReference>
<dbReference type="InterPro" id="IPR036890">
    <property type="entry name" value="HATPase_C_sf"/>
</dbReference>
<reference evidence="7" key="1">
    <citation type="submission" date="2021-01" db="EMBL/GenBank/DDBJ databases">
        <authorList>
            <person name="Corre E."/>
            <person name="Pelletier E."/>
            <person name="Niang G."/>
            <person name="Scheremetjew M."/>
            <person name="Finn R."/>
            <person name="Kale V."/>
            <person name="Holt S."/>
            <person name="Cochrane G."/>
            <person name="Meng A."/>
            <person name="Brown T."/>
            <person name="Cohen L."/>
        </authorList>
    </citation>
    <scope>NUCLEOTIDE SEQUENCE</scope>
    <source>
        <strain evidence="7">CCMP 410</strain>
    </source>
</reference>
<organism evidence="7">
    <name type="scientific">Grammatophora oceanica</name>
    <dbReference type="NCBI Taxonomy" id="210454"/>
    <lineage>
        <taxon>Eukaryota</taxon>
        <taxon>Sar</taxon>
        <taxon>Stramenopiles</taxon>
        <taxon>Ochrophyta</taxon>
        <taxon>Bacillariophyta</taxon>
        <taxon>Fragilariophyceae</taxon>
        <taxon>Fragilariophycidae</taxon>
        <taxon>Rhabdonematales</taxon>
        <taxon>Grammatophoraceae</taxon>
        <taxon>Grammatophora</taxon>
    </lineage>
</organism>
<dbReference type="SUPFAM" id="SSF55874">
    <property type="entry name" value="ATPase domain of HSP90 chaperone/DNA topoisomerase II/histidine kinase"/>
    <property type="match status" value="1"/>
</dbReference>
<feature type="binding site" evidence="5">
    <location>
        <position position="18"/>
    </location>
    <ligand>
        <name>ATP</name>
        <dbReference type="ChEBI" id="CHEBI:30616"/>
    </ligand>
</feature>
<sequence>MEVQVEYDGDANTLTIRDTGIGMTKDDLVQNLGTVARSGTTKFLEALADKDKSSDIGGMIGRFGVGFYSTFLVSDRVTVASKHPDSKKQYVWESTNGQSSYHIFEDPRGNSLGRGTEITLHLKEDATEYADDAKLKELVGHYSEFITHPIRLRKVVTTTVEIEDDDDDETSEKEEEEEKKETDDLEVGEEEESTTTDDDGDSEPEEKPKKTEEVTTYEWEEVNTTPAIWTRDKDEITSDEYQEFWKVLSKESYTDCSRWTHFNAEGNINFKSILYLPSEIPKHYQFGNIDKVEGGLKLYVRKVLISDEFDLMPRYLGFIRGVVDSEDLPLNVNRETLQESKILKVIKKKLVRKALDMLKDFAKEPMPEPEPAQAEIDADGNEVISEPEEKEHPYLEWYSKFSNNIKMGVLDDDANRAKLAKLLRFKTTKSDGKLVSLEDYVANMKEWQTDIYVLPGSSLEDAQKSPFLEKFKEKDVEVVYFIDPVDEYMVQQLRDFDGKKFSTISSENVELQDEDKDLVKRREKAYKKQYKPLTKWLKKLYGPAVMRISISKRLGTSPAIVSSGQYGHSANMERIMRAQAFQTGQDDFMMKAQKVMEINPRHPFLTKLLEGCPPEEEDENEPFKVTQEVEDAAWILLDMALMNGGFQIEDVKGHSKRMTRYLKSHLAVDSLALADEIDPPEEDEEPDEIDLDGLDGLNMADFDMNNLDLDGMMG</sequence>
<dbReference type="EMBL" id="HBGK01011458">
    <property type="protein sequence ID" value="CAD9277066.1"/>
    <property type="molecule type" value="Transcribed_RNA"/>
</dbReference>
<evidence type="ECO:0000256" key="3">
    <source>
        <dbReference type="ARBA" id="ARBA00022840"/>
    </source>
</evidence>
<proteinExistence type="inferred from homology"/>
<dbReference type="Pfam" id="PF00183">
    <property type="entry name" value="HSP90"/>
    <property type="match status" value="1"/>
</dbReference>
<feature type="binding site" evidence="5">
    <location>
        <position position="23"/>
    </location>
    <ligand>
        <name>ATP</name>
        <dbReference type="ChEBI" id="CHEBI:30616"/>
    </ligand>
</feature>
<dbReference type="InterPro" id="IPR020575">
    <property type="entry name" value="Hsp90_N"/>
</dbReference>
<keyword evidence="3 5" id="KW-0067">ATP-binding</keyword>
<dbReference type="GO" id="GO:0005524">
    <property type="term" value="F:ATP binding"/>
    <property type="evidence" value="ECO:0007669"/>
    <property type="project" value="UniProtKB-KW"/>
</dbReference>
<dbReference type="SUPFAM" id="SSF54211">
    <property type="entry name" value="Ribosomal protein S5 domain 2-like"/>
    <property type="match status" value="1"/>
</dbReference>
<keyword evidence="2 5" id="KW-0547">Nucleotide-binding</keyword>
<keyword evidence="4" id="KW-0143">Chaperone</keyword>
<dbReference type="InterPro" id="IPR020568">
    <property type="entry name" value="Ribosomal_Su5_D2-typ_SF"/>
</dbReference>
<dbReference type="GO" id="GO:0016887">
    <property type="term" value="F:ATP hydrolysis activity"/>
    <property type="evidence" value="ECO:0007669"/>
    <property type="project" value="InterPro"/>
</dbReference>
<feature type="binding site" evidence="5">
    <location>
        <position position="334"/>
    </location>
    <ligand>
        <name>ATP</name>
        <dbReference type="ChEBI" id="CHEBI:30616"/>
    </ligand>
</feature>
<gene>
    <name evidence="7" type="ORF">GOCE00092_LOCUS5975</name>
</gene>
<evidence type="ECO:0000256" key="6">
    <source>
        <dbReference type="SAM" id="MobiDB-lite"/>
    </source>
</evidence>
<dbReference type="PIRSF" id="PIRSF002583">
    <property type="entry name" value="Hsp90"/>
    <property type="match status" value="1"/>
</dbReference>
<dbReference type="NCBIfam" id="NF003555">
    <property type="entry name" value="PRK05218.1"/>
    <property type="match status" value="1"/>
</dbReference>
<dbReference type="FunFam" id="3.40.50.11260:FF:000005">
    <property type="entry name" value="Heat shock protein 90"/>
    <property type="match status" value="1"/>
</dbReference>
<evidence type="ECO:0000256" key="2">
    <source>
        <dbReference type="ARBA" id="ARBA00022741"/>
    </source>
</evidence>
<evidence type="ECO:0008006" key="8">
    <source>
        <dbReference type="Google" id="ProtNLM"/>
    </source>
</evidence>
<name>A0A7S1USP8_9STRA</name>
<evidence type="ECO:0000256" key="5">
    <source>
        <dbReference type="PIRSR" id="PIRSR002583-1"/>
    </source>
</evidence>
<comment type="similarity">
    <text evidence="1">Belongs to the heat shock protein 90 family.</text>
</comment>
<dbReference type="SUPFAM" id="SSF110942">
    <property type="entry name" value="HSP90 C-terminal domain"/>
    <property type="match status" value="1"/>
</dbReference>
<dbReference type="GO" id="GO:0051082">
    <property type="term" value="F:unfolded protein binding"/>
    <property type="evidence" value="ECO:0007669"/>
    <property type="project" value="InterPro"/>
</dbReference>
<dbReference type="CDD" id="cd16927">
    <property type="entry name" value="HATPase_Hsp90-like"/>
    <property type="match status" value="1"/>
</dbReference>
<feature type="compositionally biased region" description="Acidic residues" evidence="6">
    <location>
        <begin position="161"/>
        <end position="204"/>
    </location>
</feature>
<feature type="binding site" evidence="5">
    <location>
        <begin position="38"/>
        <end position="39"/>
    </location>
    <ligand>
        <name>ATP</name>
        <dbReference type="ChEBI" id="CHEBI:30616"/>
    </ligand>
</feature>
<dbReference type="PANTHER" id="PTHR11528">
    <property type="entry name" value="HEAT SHOCK PROTEIN 90 FAMILY MEMBER"/>
    <property type="match status" value="1"/>
</dbReference>